<dbReference type="STRING" id="41431.PCC8801_2012"/>
<reference evidence="2" key="1">
    <citation type="journal article" date="2011" name="MBio">
        <title>Novel metabolic attributes of the genus Cyanothece, comprising a group of unicellular nitrogen-fixing Cyanobacteria.</title>
        <authorList>
            <person name="Bandyopadhyay A."/>
            <person name="Elvitigala T."/>
            <person name="Welsh E."/>
            <person name="Stockel J."/>
            <person name="Liberton M."/>
            <person name="Min H."/>
            <person name="Sherman L.A."/>
            <person name="Pakrasi H.B."/>
        </authorList>
    </citation>
    <scope>NUCLEOTIDE SEQUENCE [LARGE SCALE GENOMIC DNA]</scope>
    <source>
        <strain evidence="2">PCC 8801</strain>
    </source>
</reference>
<dbReference type="InterPro" id="IPR021256">
    <property type="entry name" value="DUF2808"/>
</dbReference>
<evidence type="ECO:0000313" key="2">
    <source>
        <dbReference type="Proteomes" id="UP000008204"/>
    </source>
</evidence>
<dbReference type="SUPFAM" id="SSF63737">
    <property type="entry name" value="Leukotriene A4 hydrolase N-terminal domain"/>
    <property type="match status" value="1"/>
</dbReference>
<protein>
    <recommendedName>
        <fullName evidence="3">DUF2808 domain-containing protein</fullName>
    </recommendedName>
</protein>
<dbReference type="EMBL" id="CP001287">
    <property type="protein sequence ID" value="ACK66049.1"/>
    <property type="molecule type" value="Genomic_DNA"/>
</dbReference>
<dbReference type="InterPro" id="IPR042097">
    <property type="entry name" value="Aminopeptidase_N-like_N_sf"/>
</dbReference>
<dbReference type="KEGG" id="cyp:PCC8801_2012"/>
<dbReference type="Pfam" id="PF10989">
    <property type="entry name" value="DUF2808"/>
    <property type="match status" value="1"/>
</dbReference>
<dbReference type="Gene3D" id="2.60.40.1730">
    <property type="entry name" value="tricorn interacting facor f3 domain"/>
    <property type="match status" value="1"/>
</dbReference>
<dbReference type="eggNOG" id="COG4249">
    <property type="taxonomic scope" value="Bacteria"/>
</dbReference>
<dbReference type="OrthoDB" id="423147at2"/>
<dbReference type="RefSeq" id="WP_012595319.1">
    <property type="nucleotide sequence ID" value="NC_011726.1"/>
</dbReference>
<organism evidence="1 2">
    <name type="scientific">Rippkaea orientalis (strain PCC 8801 / RF-1)</name>
    <name type="common">Cyanothece sp. (strain PCC 8801)</name>
    <dbReference type="NCBI Taxonomy" id="41431"/>
    <lineage>
        <taxon>Bacteria</taxon>
        <taxon>Bacillati</taxon>
        <taxon>Cyanobacteriota</taxon>
        <taxon>Cyanophyceae</taxon>
        <taxon>Oscillatoriophycideae</taxon>
        <taxon>Chroococcales</taxon>
        <taxon>Aphanothecaceae</taxon>
        <taxon>Rippkaea</taxon>
        <taxon>Rippkaea orientalis</taxon>
    </lineage>
</organism>
<dbReference type="Proteomes" id="UP000008204">
    <property type="component" value="Chromosome"/>
</dbReference>
<dbReference type="HOGENOM" id="CLU_112932_1_0_3"/>
<gene>
    <name evidence="1" type="ordered locus">PCC8801_2012</name>
</gene>
<name>B7JYX2_RIPO1</name>
<dbReference type="AlphaFoldDB" id="B7JYX2"/>
<accession>B7JYX2</accession>
<evidence type="ECO:0008006" key="3">
    <source>
        <dbReference type="Google" id="ProtNLM"/>
    </source>
</evidence>
<evidence type="ECO:0000313" key="1">
    <source>
        <dbReference type="EMBL" id="ACK66049.1"/>
    </source>
</evidence>
<keyword evidence="2" id="KW-1185">Reference proteome</keyword>
<proteinExistence type="predicted"/>
<sequence length="184" mass="20215">MKIRSFLLLTLLTLSITLLSLTPRVLTQDLPFPANATFFTGQPPTLVSAGTPDNAINWQLAHYYFTFNVPNSSPQSVGKVSIEQETNVETIQFNLSNTTAFQGTQDNPGQSLTVKVTENTQDQAIAITFDPPVPPNSTFTIRLEANQNPSTQGTYIFRVKAFPNGDNPIGLDLGVGRISFYQNF</sequence>